<sequence>MEVIIARKETKIQNSDRISNLPDPILIDILSILPDARNAAQTCILSKRWRNLWTFIPSLSFRFYDFTEREERFNNFVNSFLRLRDNASNVHKFDLYYSVPFITKFPGCLFWFWEWIMYAFDHKVKNLVLHFWGRPVQFFPKDRQFHCGTLEDMHLNGLFVINADHVCLPKLRKLSFVDVTWCRDSIEKLLSGCPALVILSMHHSKIHMNSITFGTIKSLTMESCTFGSLQSGCTISAPHVEYLELVGDCGYMIIFDDMTRVNKAIIIEPEWPERTTYNLDLIRAISGVQSLKLTSICLKELLDREWQNCHRFNHLKHLILGFCCQRWDFSTLYSFLKHCPNLENLCLLHEQILCEEEPCHKKNSEITQQYEGFMWPHLKVVKIDCRGPYQQSCMRQLEELALQWTKEIEGIQIILPLS</sequence>
<dbReference type="Proteomes" id="UP001151287">
    <property type="component" value="Unassembled WGS sequence"/>
</dbReference>
<protein>
    <recommendedName>
        <fullName evidence="1">At1g61320/AtMIF1 LRR domain-containing protein</fullName>
    </recommendedName>
</protein>
<evidence type="ECO:0000313" key="3">
    <source>
        <dbReference type="Proteomes" id="UP001151287"/>
    </source>
</evidence>
<name>A0A9Q0CKF8_9POAL</name>
<dbReference type="InterPro" id="IPR036047">
    <property type="entry name" value="F-box-like_dom_sf"/>
</dbReference>
<dbReference type="PANTHER" id="PTHR34223:SF51">
    <property type="entry name" value="OS06G0556300 PROTEIN"/>
    <property type="match status" value="1"/>
</dbReference>
<reference evidence="2" key="1">
    <citation type="journal article" date="2022" name="Cell">
        <title>Repeat-based holocentromeres influence genome architecture and karyotype evolution.</title>
        <authorList>
            <person name="Hofstatter P.G."/>
            <person name="Thangavel G."/>
            <person name="Lux T."/>
            <person name="Neumann P."/>
            <person name="Vondrak T."/>
            <person name="Novak P."/>
            <person name="Zhang M."/>
            <person name="Costa L."/>
            <person name="Castellani M."/>
            <person name="Scott A."/>
            <person name="Toegelov H."/>
            <person name="Fuchs J."/>
            <person name="Mata-Sucre Y."/>
            <person name="Dias Y."/>
            <person name="Vanzela A.L.L."/>
            <person name="Huettel B."/>
            <person name="Almeida C.C.S."/>
            <person name="Simkova H."/>
            <person name="Souza G."/>
            <person name="Pedrosa-Harand A."/>
            <person name="Macas J."/>
            <person name="Mayer K.F.X."/>
            <person name="Houben A."/>
            <person name="Marques A."/>
        </authorList>
    </citation>
    <scope>NUCLEOTIDE SEQUENCE</scope>
    <source>
        <strain evidence="2">RhyBre1mFocal</strain>
    </source>
</reference>
<dbReference type="CDD" id="cd22160">
    <property type="entry name" value="F-box_AtFBL13-like"/>
    <property type="match status" value="1"/>
</dbReference>
<proteinExistence type="predicted"/>
<dbReference type="InterPro" id="IPR053781">
    <property type="entry name" value="F-box_AtFBL13-like"/>
</dbReference>
<accession>A0A9Q0CKF8</accession>
<evidence type="ECO:0000259" key="1">
    <source>
        <dbReference type="Pfam" id="PF23622"/>
    </source>
</evidence>
<keyword evidence="3" id="KW-1185">Reference proteome</keyword>
<gene>
    <name evidence="2" type="ORF">LUZ63_012191</name>
</gene>
<dbReference type="SUPFAM" id="SSF52047">
    <property type="entry name" value="RNI-like"/>
    <property type="match status" value="1"/>
</dbReference>
<dbReference type="EMBL" id="JAMQYH010000003">
    <property type="protein sequence ID" value="KAJ1695493.1"/>
    <property type="molecule type" value="Genomic_DNA"/>
</dbReference>
<dbReference type="PANTHER" id="PTHR34223">
    <property type="entry name" value="OS11G0201299 PROTEIN"/>
    <property type="match status" value="1"/>
</dbReference>
<dbReference type="Gene3D" id="3.80.10.10">
    <property type="entry name" value="Ribonuclease Inhibitor"/>
    <property type="match status" value="1"/>
</dbReference>
<dbReference type="AlphaFoldDB" id="A0A9Q0CKF8"/>
<feature type="domain" description="At1g61320/AtMIF1 LRR" evidence="1">
    <location>
        <begin position="153"/>
        <end position="384"/>
    </location>
</feature>
<organism evidence="2 3">
    <name type="scientific">Rhynchospora breviuscula</name>
    <dbReference type="NCBI Taxonomy" id="2022672"/>
    <lineage>
        <taxon>Eukaryota</taxon>
        <taxon>Viridiplantae</taxon>
        <taxon>Streptophyta</taxon>
        <taxon>Embryophyta</taxon>
        <taxon>Tracheophyta</taxon>
        <taxon>Spermatophyta</taxon>
        <taxon>Magnoliopsida</taxon>
        <taxon>Liliopsida</taxon>
        <taxon>Poales</taxon>
        <taxon>Cyperaceae</taxon>
        <taxon>Cyperoideae</taxon>
        <taxon>Rhynchosporeae</taxon>
        <taxon>Rhynchospora</taxon>
    </lineage>
</organism>
<dbReference type="InterPro" id="IPR055357">
    <property type="entry name" value="LRR_At1g61320_AtMIF1"/>
</dbReference>
<evidence type="ECO:0000313" key="2">
    <source>
        <dbReference type="EMBL" id="KAJ1695493.1"/>
    </source>
</evidence>
<dbReference type="OrthoDB" id="612216at2759"/>
<dbReference type="InterPro" id="IPR032675">
    <property type="entry name" value="LRR_dom_sf"/>
</dbReference>
<dbReference type="SUPFAM" id="SSF81383">
    <property type="entry name" value="F-box domain"/>
    <property type="match status" value="1"/>
</dbReference>
<dbReference type="InterPro" id="IPR053197">
    <property type="entry name" value="F-box_SCFL_complex_component"/>
</dbReference>
<comment type="caution">
    <text evidence="2">The sequence shown here is derived from an EMBL/GenBank/DDBJ whole genome shotgun (WGS) entry which is preliminary data.</text>
</comment>
<dbReference type="Pfam" id="PF23622">
    <property type="entry name" value="LRR_At1g61320_AtMIF1"/>
    <property type="match status" value="1"/>
</dbReference>